<dbReference type="Pfam" id="PF12796">
    <property type="entry name" value="Ank_2"/>
    <property type="match status" value="1"/>
</dbReference>
<evidence type="ECO:0000313" key="10">
    <source>
        <dbReference type="Ensembl" id="ENSSFOP00015018792.1"/>
    </source>
</evidence>
<evidence type="ECO:0000256" key="1">
    <source>
        <dbReference type="ARBA" id="ARBA00022737"/>
    </source>
</evidence>
<dbReference type="GO" id="GO:0051059">
    <property type="term" value="F:NF-kappaB binding"/>
    <property type="evidence" value="ECO:0007669"/>
    <property type="project" value="TreeGrafter"/>
</dbReference>
<dbReference type="Proteomes" id="UP000034805">
    <property type="component" value="Unassembled WGS sequence"/>
</dbReference>
<dbReference type="STRING" id="113540.ENSSFOP00015018792"/>
<dbReference type="SMART" id="SM00248">
    <property type="entry name" value="ANK"/>
    <property type="match status" value="5"/>
</dbReference>
<reference evidence="9 11" key="1">
    <citation type="submission" date="2015-08" db="EMBL/GenBank/DDBJ databases">
        <title>The genome of the Asian arowana (Scleropages formosus).</title>
        <authorList>
            <person name="Tan M.H."/>
            <person name="Gan H.M."/>
            <person name="Croft L.J."/>
            <person name="Austin C.M."/>
        </authorList>
    </citation>
    <scope>NUCLEOTIDE SEQUENCE [LARGE SCALE GENOMIC DNA]</scope>
    <source>
        <strain evidence="9">Aro1</strain>
    </source>
</reference>
<dbReference type="EMBL" id="JARO02001504">
    <property type="protein sequence ID" value="KPP75277.1"/>
    <property type="molecule type" value="Genomic_DNA"/>
</dbReference>
<comment type="similarity">
    <text evidence="3">Belongs to the NF-kappa-B inhibitor family.</text>
</comment>
<dbReference type="OrthoDB" id="20727at2759"/>
<protein>
    <recommendedName>
        <fullName evidence="4">NF-kappa-B inhibitor alpha</fullName>
    </recommendedName>
    <alternativeName>
        <fullName evidence="5">I-kappa-B-alpha</fullName>
    </alternativeName>
</protein>
<dbReference type="Gene3D" id="1.25.40.20">
    <property type="entry name" value="Ankyrin repeat-containing domain"/>
    <property type="match status" value="1"/>
</dbReference>
<dbReference type="GO" id="GO:0071356">
    <property type="term" value="P:cellular response to tumor necrosis factor"/>
    <property type="evidence" value="ECO:0007669"/>
    <property type="project" value="TreeGrafter"/>
</dbReference>
<dbReference type="PANTHER" id="PTHR46680:SF1">
    <property type="entry name" value="NF-KAPPA-B INHIBITOR ALPHA"/>
    <property type="match status" value="1"/>
</dbReference>
<dbReference type="SUPFAM" id="SSF48403">
    <property type="entry name" value="Ankyrin repeat"/>
    <property type="match status" value="1"/>
</dbReference>
<dbReference type="GO" id="GO:0005829">
    <property type="term" value="C:cytosol"/>
    <property type="evidence" value="ECO:0007669"/>
    <property type="project" value="TreeGrafter"/>
</dbReference>
<evidence type="ECO:0000313" key="12">
    <source>
        <dbReference type="Proteomes" id="UP000694397"/>
    </source>
</evidence>
<evidence type="ECO:0000256" key="2">
    <source>
        <dbReference type="ARBA" id="ARBA00023043"/>
    </source>
</evidence>
<evidence type="ECO:0000256" key="8">
    <source>
        <dbReference type="SAM" id="MobiDB-lite"/>
    </source>
</evidence>
<organism evidence="9 11">
    <name type="scientific">Scleropages formosus</name>
    <name type="common">Asian bonytongue</name>
    <name type="synonym">Osteoglossum formosum</name>
    <dbReference type="NCBI Taxonomy" id="113540"/>
    <lineage>
        <taxon>Eukaryota</taxon>
        <taxon>Metazoa</taxon>
        <taxon>Chordata</taxon>
        <taxon>Craniata</taxon>
        <taxon>Vertebrata</taxon>
        <taxon>Euteleostomi</taxon>
        <taxon>Actinopterygii</taxon>
        <taxon>Neopterygii</taxon>
        <taxon>Teleostei</taxon>
        <taxon>Osteoglossocephala</taxon>
        <taxon>Osteoglossomorpha</taxon>
        <taxon>Osteoglossiformes</taxon>
        <taxon>Osteoglossidae</taxon>
        <taxon>Scleropages</taxon>
    </lineage>
</organism>
<accession>A0A0P7XJQ6</accession>
<dbReference type="InterPro" id="IPR002110">
    <property type="entry name" value="Ankyrin_rpt"/>
</dbReference>
<dbReference type="InterPro" id="IPR051070">
    <property type="entry name" value="NF-kappa-B_inhibitor"/>
</dbReference>
<evidence type="ECO:0000256" key="6">
    <source>
        <dbReference type="ARBA" id="ARBA00045368"/>
    </source>
</evidence>
<reference evidence="10" key="3">
    <citation type="submission" date="2025-05" db="UniProtKB">
        <authorList>
            <consortium name="Ensembl"/>
        </authorList>
    </citation>
    <scope>IDENTIFICATION</scope>
</reference>
<evidence type="ECO:0000256" key="3">
    <source>
        <dbReference type="ARBA" id="ARBA00038439"/>
    </source>
</evidence>
<dbReference type="AlphaFoldDB" id="A0A0P7XJQ6"/>
<dbReference type="GeneTree" id="ENSGT00940000163080"/>
<gene>
    <name evidence="10" type="primary">nfkbiab</name>
    <name evidence="9" type="ORF">Z043_105494</name>
</gene>
<dbReference type="PROSITE" id="PS50088">
    <property type="entry name" value="ANK_REPEAT"/>
    <property type="match status" value="3"/>
</dbReference>
<dbReference type="Ensembl" id="ENSSFOT00015019006.2">
    <property type="protein sequence ID" value="ENSSFOP00015018792.1"/>
    <property type="gene ID" value="ENSSFOG00015012077.2"/>
</dbReference>
<feature type="repeat" description="ANK" evidence="7">
    <location>
        <begin position="176"/>
        <end position="208"/>
    </location>
</feature>
<comment type="function">
    <text evidence="6">Inhibits the activity of dimeric NF-kappa-B/REL complexes by trapping REL (RELA/p65 and NFKB1/p50) dimers in the cytoplasm by masking their nuclear localization signals. On cellular stimulation by immune and pro-inflammatory responses, becomes phosphorylated promoting ubiquitination and degradation, enabling the dimeric RELA to translocate to the nucleus and activate transcription.</text>
</comment>
<feature type="region of interest" description="Disordered" evidence="8">
    <location>
        <begin position="1"/>
        <end position="22"/>
    </location>
</feature>
<proteinExistence type="inferred from homology"/>
<dbReference type="Proteomes" id="UP000694397">
    <property type="component" value="Chromosome 15"/>
</dbReference>
<dbReference type="InterPro" id="IPR036770">
    <property type="entry name" value="Ankyrin_rpt-contain_sf"/>
</dbReference>
<keyword evidence="2 7" id="KW-0040">ANK repeat</keyword>
<dbReference type="Pfam" id="PF00023">
    <property type="entry name" value="Ank"/>
    <property type="match status" value="1"/>
</dbReference>
<evidence type="ECO:0000256" key="7">
    <source>
        <dbReference type="PROSITE-ProRule" id="PRU00023"/>
    </source>
</evidence>
<feature type="repeat" description="ANK" evidence="7">
    <location>
        <begin position="210"/>
        <end position="242"/>
    </location>
</feature>
<name>A0A0P7XJQ6_SCLFO</name>
<dbReference type="PROSITE" id="PS50297">
    <property type="entry name" value="ANK_REP_REGION"/>
    <property type="match status" value="3"/>
</dbReference>
<sequence length="303" mass="33790">MDDQDSKLGKGQPCADERLDSGLDSLREDECSSLAADTERLSIGSTKLYRNEMRSEMGDEPWKRDRSDDGDTFLHLAIIHEAADYAVKMIKQSVNDPFLNIQNYQRQSALHLAVITEQPQIVDHLLKAGCDPQLVDNQGNTALHIACKRGSLSCFSVLTQSCPVELPTLMSAKNYSGLNCIHLACIHGFFSLVESLIQLGADINAREHCNGRSALHLAVDLQNQELVRLLISLGADVNSLTYGGYSPYHLTHGRQNTDIQRQLYELTAHDLRELPESESEDSDDDPMSEDEEMYDDILLVAQQ</sequence>
<dbReference type="PRINTS" id="PR01415">
    <property type="entry name" value="ANKYRIN"/>
</dbReference>
<dbReference type="GO" id="GO:0034142">
    <property type="term" value="P:toll-like receptor 4 signaling pathway"/>
    <property type="evidence" value="ECO:0007669"/>
    <property type="project" value="TreeGrafter"/>
</dbReference>
<dbReference type="PANTHER" id="PTHR46680">
    <property type="entry name" value="NF-KAPPA-B INHIBITOR ALPHA"/>
    <property type="match status" value="1"/>
</dbReference>
<keyword evidence="12" id="KW-1185">Reference proteome</keyword>
<feature type="region of interest" description="Disordered" evidence="8">
    <location>
        <begin position="271"/>
        <end position="295"/>
    </location>
</feature>
<feature type="repeat" description="ANK" evidence="7">
    <location>
        <begin position="105"/>
        <end position="137"/>
    </location>
</feature>
<evidence type="ECO:0000256" key="5">
    <source>
        <dbReference type="ARBA" id="ARBA00041987"/>
    </source>
</evidence>
<evidence type="ECO:0000256" key="4">
    <source>
        <dbReference type="ARBA" id="ARBA00041123"/>
    </source>
</evidence>
<keyword evidence="1" id="KW-0677">Repeat</keyword>
<evidence type="ECO:0000313" key="9">
    <source>
        <dbReference type="EMBL" id="KPP75277.1"/>
    </source>
</evidence>
<reference evidence="10 12" key="2">
    <citation type="submission" date="2019-04" db="EMBL/GenBank/DDBJ databases">
        <authorList>
            <consortium name="Wellcome Sanger Institute Data Sharing"/>
        </authorList>
    </citation>
    <scope>NUCLEOTIDE SEQUENCE [LARGE SCALE GENOMIC DNA]</scope>
</reference>
<evidence type="ECO:0000313" key="11">
    <source>
        <dbReference type="Proteomes" id="UP000034805"/>
    </source>
</evidence>
<feature type="compositionally biased region" description="Acidic residues" evidence="8">
    <location>
        <begin position="276"/>
        <end position="295"/>
    </location>
</feature>